<gene>
    <name evidence="9" type="primary">siaT_13</name>
    <name evidence="9" type="ORF">OCH7691_02933</name>
</gene>
<name>A0A1Y5TNU6_9PROT</name>
<evidence type="ECO:0000313" key="10">
    <source>
        <dbReference type="Proteomes" id="UP000193200"/>
    </source>
</evidence>
<dbReference type="AlphaFoldDB" id="A0A1Y5TNU6"/>
<keyword evidence="10" id="KW-1185">Reference proteome</keyword>
<evidence type="ECO:0000256" key="7">
    <source>
        <dbReference type="RuleBase" id="RU369079"/>
    </source>
</evidence>
<evidence type="ECO:0000256" key="5">
    <source>
        <dbReference type="ARBA" id="ARBA00022989"/>
    </source>
</evidence>
<dbReference type="InterPro" id="IPR010656">
    <property type="entry name" value="DctM"/>
</dbReference>
<feature type="transmembrane region" description="Helical" evidence="7">
    <location>
        <begin position="275"/>
        <end position="297"/>
    </location>
</feature>
<reference evidence="9 10" key="1">
    <citation type="submission" date="2017-03" db="EMBL/GenBank/DDBJ databases">
        <authorList>
            <person name="Afonso C.L."/>
            <person name="Miller P.J."/>
            <person name="Scott M.A."/>
            <person name="Spackman E."/>
            <person name="Goraichik I."/>
            <person name="Dimitrov K.M."/>
            <person name="Suarez D.L."/>
            <person name="Swayne D.E."/>
        </authorList>
    </citation>
    <scope>NUCLEOTIDE SEQUENCE [LARGE SCALE GENOMIC DNA]</scope>
    <source>
        <strain evidence="9 10">CECT 7691</strain>
    </source>
</reference>
<dbReference type="InParanoid" id="A0A1Y5TNU6"/>
<evidence type="ECO:0000313" key="9">
    <source>
        <dbReference type="EMBL" id="SLN64639.1"/>
    </source>
</evidence>
<feature type="transmembrane region" description="Helical" evidence="7">
    <location>
        <begin position="221"/>
        <end position="239"/>
    </location>
</feature>
<feature type="transmembrane region" description="Helical" evidence="7">
    <location>
        <begin position="7"/>
        <end position="33"/>
    </location>
</feature>
<sequence>MEAILIIAAAVFTLAIGLPIGFMILLVCVILIANDPFVNMGAMPAIFVQGLDSFILISIPLFVLVGVIMNSGGITHRLMEVAVVLVGHLRGGIAQVNIVASMIFSGMSGSTTSDVAGLGRMEIPMMVKSGYRPETAAVVTAVSATIGPIIPPSVPFILYGALTSTSVGKLFLGGVIPGLLLGICLMVVVAILARSGRIATTGMSDRRPPIRQILRAVRDSFWALLTPFILVGGIVTGYFTPTEAAGVAVVYAIFVTGFIYRSINLRQLFAMFCESAEIVGVIMLMVAAANIFGWLITQAGLSDMIMDFVTATGQGPMVTLLLVTLLLLVLGMFIEATSMIILLSPILWPLVQQTGVDPVHFGVVFTLNMMIAVITPPIGICGLIASDIAGVSMRRYAVELLPYVGAMIAFMLFILFVPEIVTFLPNVFFP</sequence>
<evidence type="ECO:0000256" key="2">
    <source>
        <dbReference type="ARBA" id="ARBA00022475"/>
    </source>
</evidence>
<comment type="subunit">
    <text evidence="7">The complex comprises the extracytoplasmic solute receptor protein and the two transmembrane proteins.</text>
</comment>
<dbReference type="Proteomes" id="UP000193200">
    <property type="component" value="Unassembled WGS sequence"/>
</dbReference>
<dbReference type="NCBIfam" id="TIGR00786">
    <property type="entry name" value="dctM"/>
    <property type="match status" value="1"/>
</dbReference>
<comment type="function">
    <text evidence="7">Part of the tripartite ATP-independent periplasmic (TRAP) transport system.</text>
</comment>
<evidence type="ECO:0000259" key="8">
    <source>
        <dbReference type="Pfam" id="PF06808"/>
    </source>
</evidence>
<feature type="transmembrane region" description="Helical" evidence="7">
    <location>
        <begin position="45"/>
        <end position="69"/>
    </location>
</feature>
<evidence type="ECO:0000256" key="6">
    <source>
        <dbReference type="ARBA" id="ARBA00023136"/>
    </source>
</evidence>
<dbReference type="PIRSF" id="PIRSF006066">
    <property type="entry name" value="HI0050"/>
    <property type="match status" value="1"/>
</dbReference>
<dbReference type="Pfam" id="PF06808">
    <property type="entry name" value="DctM"/>
    <property type="match status" value="1"/>
</dbReference>
<comment type="similarity">
    <text evidence="7">Belongs to the TRAP transporter large permease family.</text>
</comment>
<keyword evidence="7" id="KW-0813">Transport</keyword>
<dbReference type="PANTHER" id="PTHR33362">
    <property type="entry name" value="SIALIC ACID TRAP TRANSPORTER PERMEASE PROTEIN SIAT-RELATED"/>
    <property type="match status" value="1"/>
</dbReference>
<feature type="transmembrane region" description="Helical" evidence="7">
    <location>
        <begin position="317"/>
        <end position="347"/>
    </location>
</feature>
<keyword evidence="2" id="KW-1003">Cell membrane</keyword>
<protein>
    <recommendedName>
        <fullName evidence="7">TRAP transporter large permease protein</fullName>
    </recommendedName>
</protein>
<keyword evidence="3 7" id="KW-0997">Cell inner membrane</keyword>
<dbReference type="GO" id="GO:0005886">
    <property type="term" value="C:plasma membrane"/>
    <property type="evidence" value="ECO:0007669"/>
    <property type="project" value="UniProtKB-SubCell"/>
</dbReference>
<keyword evidence="6 7" id="KW-0472">Membrane</keyword>
<evidence type="ECO:0000256" key="3">
    <source>
        <dbReference type="ARBA" id="ARBA00022519"/>
    </source>
</evidence>
<dbReference type="RefSeq" id="WP_085884250.1">
    <property type="nucleotide sequence ID" value="NZ_FWFR01000002.1"/>
</dbReference>
<comment type="caution">
    <text evidence="7">Lacks conserved residue(s) required for the propagation of feature annotation.</text>
</comment>
<feature type="transmembrane region" description="Helical" evidence="7">
    <location>
        <begin position="135"/>
        <end position="158"/>
    </location>
</feature>
<keyword evidence="5 7" id="KW-1133">Transmembrane helix</keyword>
<feature type="transmembrane region" description="Helical" evidence="7">
    <location>
        <begin position="170"/>
        <end position="193"/>
    </location>
</feature>
<feature type="transmembrane region" description="Helical" evidence="7">
    <location>
        <begin position="245"/>
        <end position="263"/>
    </location>
</feature>
<comment type="subcellular location">
    <subcellularLocation>
        <location evidence="1 7">Cell inner membrane</location>
        <topology evidence="1 7">Multi-pass membrane protein</topology>
    </subcellularLocation>
</comment>
<accession>A0A1Y5TNU6</accession>
<evidence type="ECO:0000256" key="1">
    <source>
        <dbReference type="ARBA" id="ARBA00004429"/>
    </source>
</evidence>
<evidence type="ECO:0000256" key="4">
    <source>
        <dbReference type="ARBA" id="ARBA00022692"/>
    </source>
</evidence>
<feature type="domain" description="TRAP C4-dicarboxylate transport system permease DctM subunit" evidence="8">
    <location>
        <begin position="10"/>
        <end position="420"/>
    </location>
</feature>
<keyword evidence="4 7" id="KW-0812">Transmembrane</keyword>
<proteinExistence type="inferred from homology"/>
<dbReference type="InterPro" id="IPR004681">
    <property type="entry name" value="TRAP_DctM"/>
</dbReference>
<feature type="transmembrane region" description="Helical" evidence="7">
    <location>
        <begin position="405"/>
        <end position="429"/>
    </location>
</feature>
<dbReference type="GO" id="GO:0022857">
    <property type="term" value="F:transmembrane transporter activity"/>
    <property type="evidence" value="ECO:0007669"/>
    <property type="project" value="UniProtKB-UniRule"/>
</dbReference>
<organism evidence="9 10">
    <name type="scientific">Oceanibacterium hippocampi</name>
    <dbReference type="NCBI Taxonomy" id="745714"/>
    <lineage>
        <taxon>Bacteria</taxon>
        <taxon>Pseudomonadati</taxon>
        <taxon>Pseudomonadota</taxon>
        <taxon>Alphaproteobacteria</taxon>
        <taxon>Sneathiellales</taxon>
        <taxon>Sneathiellaceae</taxon>
        <taxon>Oceanibacterium</taxon>
    </lineage>
</organism>
<dbReference type="OrthoDB" id="7350150at2"/>
<feature type="transmembrane region" description="Helical" evidence="7">
    <location>
        <begin position="359"/>
        <end position="385"/>
    </location>
</feature>
<dbReference type="EMBL" id="FWFR01000002">
    <property type="protein sequence ID" value="SLN64639.1"/>
    <property type="molecule type" value="Genomic_DNA"/>
</dbReference>